<dbReference type="RefSeq" id="WP_030070930.1">
    <property type="nucleotide sequence ID" value="NZ_JRKI01000008.1"/>
</dbReference>
<reference evidence="3 4" key="1">
    <citation type="submission" date="2014-09" db="EMBL/GenBank/DDBJ databases">
        <title>Draft genome sequence of Streptomyces natalensis ATCC 27448, producer of the antifungal pimaricin.</title>
        <authorList>
            <person name="Mendes M.V."/>
            <person name="Beites T."/>
            <person name="Pires S."/>
            <person name="Santos C.L."/>
            <person name="Moradas-Ferreira P."/>
        </authorList>
    </citation>
    <scope>NUCLEOTIDE SEQUENCE [LARGE SCALE GENOMIC DNA]</scope>
    <source>
        <strain evidence="3 4">ATCC 27448</strain>
    </source>
</reference>
<sequence>MFSRKKIAAVSALLGGLAVTCTGATQAYAGGSAGTCSRDLQGNMTCMQKGDEGRYIVHQTQNCQGVKPLEWPAPGLLNQGSTRVGPAVSCSNSAPEAPPQGFQPPQGLG</sequence>
<feature type="chain" id="PRO_5002317813" description="Lipoprotein" evidence="2">
    <location>
        <begin position="30"/>
        <end position="109"/>
    </location>
</feature>
<name>A0A0D7CS48_9ACTN</name>
<dbReference type="EMBL" id="JRKI01000008">
    <property type="protein sequence ID" value="KIZ18871.1"/>
    <property type="molecule type" value="Genomic_DNA"/>
</dbReference>
<comment type="caution">
    <text evidence="3">The sequence shown here is derived from an EMBL/GenBank/DDBJ whole genome shotgun (WGS) entry which is preliminary data.</text>
</comment>
<keyword evidence="4" id="KW-1185">Reference proteome</keyword>
<keyword evidence="2" id="KW-0732">Signal</keyword>
<organism evidence="3 4">
    <name type="scientific">Streptomyces natalensis ATCC 27448</name>
    <dbReference type="NCBI Taxonomy" id="1240678"/>
    <lineage>
        <taxon>Bacteria</taxon>
        <taxon>Bacillati</taxon>
        <taxon>Actinomycetota</taxon>
        <taxon>Actinomycetes</taxon>
        <taxon>Kitasatosporales</taxon>
        <taxon>Streptomycetaceae</taxon>
        <taxon>Streptomyces</taxon>
    </lineage>
</organism>
<evidence type="ECO:0008006" key="5">
    <source>
        <dbReference type="Google" id="ProtNLM"/>
    </source>
</evidence>
<evidence type="ECO:0000313" key="3">
    <source>
        <dbReference type="EMBL" id="KIZ18871.1"/>
    </source>
</evidence>
<evidence type="ECO:0000313" key="4">
    <source>
        <dbReference type="Proteomes" id="UP000032458"/>
    </source>
</evidence>
<evidence type="ECO:0000256" key="1">
    <source>
        <dbReference type="SAM" id="MobiDB-lite"/>
    </source>
</evidence>
<gene>
    <name evidence="3" type="ORF">SNA_06335</name>
</gene>
<proteinExistence type="predicted"/>
<dbReference type="AlphaFoldDB" id="A0A0D7CS48"/>
<accession>A0A0D7CS48</accession>
<dbReference type="Proteomes" id="UP000032458">
    <property type="component" value="Unassembled WGS sequence"/>
</dbReference>
<protein>
    <recommendedName>
        <fullName evidence="5">Lipoprotein</fullName>
    </recommendedName>
</protein>
<dbReference type="PATRIC" id="fig|1240678.4.peg.1331"/>
<feature type="signal peptide" evidence="2">
    <location>
        <begin position="1"/>
        <end position="29"/>
    </location>
</feature>
<feature type="region of interest" description="Disordered" evidence="1">
    <location>
        <begin position="74"/>
        <end position="109"/>
    </location>
</feature>
<evidence type="ECO:0000256" key="2">
    <source>
        <dbReference type="SAM" id="SignalP"/>
    </source>
</evidence>